<evidence type="ECO:0000313" key="1">
    <source>
        <dbReference type="EMBL" id="WXK52122.1"/>
    </source>
</evidence>
<protein>
    <submittedName>
        <fullName evidence="1">Uncharacterized protein</fullName>
    </submittedName>
</protein>
<organism evidence="1 2">
    <name type="scientific">Flavobacterium ginsenosidimutans</name>
    <dbReference type="NCBI Taxonomy" id="687844"/>
    <lineage>
        <taxon>Bacteria</taxon>
        <taxon>Pseudomonadati</taxon>
        <taxon>Bacteroidota</taxon>
        <taxon>Flavobacteriia</taxon>
        <taxon>Flavobacteriales</taxon>
        <taxon>Flavobacteriaceae</taxon>
        <taxon>Flavobacterium</taxon>
    </lineage>
</organism>
<accession>A0ABZ2QDH6</accession>
<name>A0ABZ2QDH6_9FLAO</name>
<dbReference type="RefSeq" id="WP_338841746.1">
    <property type="nucleotide sequence ID" value="NZ_CP147988.1"/>
</dbReference>
<keyword evidence="2" id="KW-1185">Reference proteome</keyword>
<gene>
    <name evidence="1" type="ORF">V6624_10810</name>
</gene>
<evidence type="ECO:0000313" key="2">
    <source>
        <dbReference type="Proteomes" id="UP001447857"/>
    </source>
</evidence>
<reference evidence="1 2" key="1">
    <citation type="submission" date="2024-02" db="EMBL/GenBank/DDBJ databases">
        <title>complete genome of Flavobacterium ginsenosidimutans Str. YTB16.</title>
        <authorList>
            <person name="Wang Q."/>
        </authorList>
    </citation>
    <scope>NUCLEOTIDE SEQUENCE [LARGE SCALE GENOMIC DNA]</scope>
    <source>
        <strain evidence="1 2">YTB16</strain>
    </source>
</reference>
<dbReference type="Proteomes" id="UP001447857">
    <property type="component" value="Chromosome"/>
</dbReference>
<sequence>MLELIEIIVNPESFNKSRLDSITGEIYFKINEFFFPEEGWNDFVIVILNWWLYAFKNFHALNDGSFEMLFMDGPLKVKAKKNESNEFEMVFIRSYIDFEDCICTIKCSESNLKKELLKAARKTLREISNQNWQTSDTEVLKKQILDFSR</sequence>
<dbReference type="EMBL" id="CP147988">
    <property type="protein sequence ID" value="WXK52122.1"/>
    <property type="molecule type" value="Genomic_DNA"/>
</dbReference>
<proteinExistence type="predicted"/>